<evidence type="ECO:0000313" key="2">
    <source>
        <dbReference type="Proteomes" id="UP000324800"/>
    </source>
</evidence>
<proteinExistence type="predicted"/>
<gene>
    <name evidence="1" type="ORF">EZS28_042382</name>
</gene>
<protein>
    <submittedName>
        <fullName evidence="1">Uncharacterized protein</fullName>
    </submittedName>
</protein>
<organism evidence="1 2">
    <name type="scientific">Streblomastix strix</name>
    <dbReference type="NCBI Taxonomy" id="222440"/>
    <lineage>
        <taxon>Eukaryota</taxon>
        <taxon>Metamonada</taxon>
        <taxon>Preaxostyla</taxon>
        <taxon>Oxymonadida</taxon>
        <taxon>Streblomastigidae</taxon>
        <taxon>Streblomastix</taxon>
    </lineage>
</organism>
<feature type="non-terminal residue" evidence="1">
    <location>
        <position position="1"/>
    </location>
</feature>
<sequence>NGFWSLEAQFQNIHTYYATAIGIVRDSHNIAANTHPIYSPNDQHMAVIGNKKWTSDIRYKGVRASGNQGFDNNEIVRLEFDSEKEHSHSS</sequence>
<evidence type="ECO:0000313" key="1">
    <source>
        <dbReference type="EMBL" id="KAA6362091.1"/>
    </source>
</evidence>
<reference evidence="1 2" key="1">
    <citation type="submission" date="2019-03" db="EMBL/GenBank/DDBJ databases">
        <title>Single cell metagenomics reveals metabolic interactions within the superorganism composed of flagellate Streblomastix strix and complex community of Bacteroidetes bacteria on its surface.</title>
        <authorList>
            <person name="Treitli S.C."/>
            <person name="Kolisko M."/>
            <person name="Husnik F."/>
            <person name="Keeling P."/>
            <person name="Hampl V."/>
        </authorList>
    </citation>
    <scope>NUCLEOTIDE SEQUENCE [LARGE SCALE GENOMIC DNA]</scope>
    <source>
        <strain evidence="1">ST1C</strain>
    </source>
</reference>
<dbReference type="Proteomes" id="UP000324800">
    <property type="component" value="Unassembled WGS sequence"/>
</dbReference>
<name>A0A5J4TWT9_9EUKA</name>
<dbReference type="AlphaFoldDB" id="A0A5J4TWT9"/>
<dbReference type="EMBL" id="SNRW01024664">
    <property type="protein sequence ID" value="KAA6362091.1"/>
    <property type="molecule type" value="Genomic_DNA"/>
</dbReference>
<comment type="caution">
    <text evidence="1">The sequence shown here is derived from an EMBL/GenBank/DDBJ whole genome shotgun (WGS) entry which is preliminary data.</text>
</comment>
<accession>A0A5J4TWT9</accession>